<proteinExistence type="predicted"/>
<comment type="caution">
    <text evidence="3">The sequence shown here is derived from an EMBL/GenBank/DDBJ whole genome shotgun (WGS) entry which is preliminary data.</text>
</comment>
<feature type="domain" description="PEGA" evidence="2">
    <location>
        <begin position="304"/>
        <end position="340"/>
    </location>
</feature>
<feature type="signal peptide" evidence="1">
    <location>
        <begin position="1"/>
        <end position="19"/>
    </location>
</feature>
<gene>
    <name evidence="3" type="ORF">IAB08_05465</name>
</gene>
<reference evidence="3" key="2">
    <citation type="journal article" date="2021" name="PeerJ">
        <title>Extensive microbial diversity within the chicken gut microbiome revealed by metagenomics and culture.</title>
        <authorList>
            <person name="Gilroy R."/>
            <person name="Ravi A."/>
            <person name="Getino M."/>
            <person name="Pursley I."/>
            <person name="Horton D.L."/>
            <person name="Alikhan N.F."/>
            <person name="Baker D."/>
            <person name="Gharbi K."/>
            <person name="Hall N."/>
            <person name="Watson M."/>
            <person name="Adriaenssens E.M."/>
            <person name="Foster-Nyarko E."/>
            <person name="Jarju S."/>
            <person name="Secka A."/>
            <person name="Antonio M."/>
            <person name="Oren A."/>
            <person name="Chaudhuri R.R."/>
            <person name="La Ragione R."/>
            <person name="Hildebrand F."/>
            <person name="Pallen M.J."/>
        </authorList>
    </citation>
    <scope>NUCLEOTIDE SEQUENCE</scope>
    <source>
        <strain evidence="3">2889</strain>
    </source>
</reference>
<evidence type="ECO:0000313" key="4">
    <source>
        <dbReference type="Proteomes" id="UP000823612"/>
    </source>
</evidence>
<protein>
    <submittedName>
        <fullName evidence="3">PEGA domain-containing protein</fullName>
    </submittedName>
</protein>
<organism evidence="3 4">
    <name type="scientific">Candidatus Pullibacteroides excrementavium</name>
    <dbReference type="NCBI Taxonomy" id="2840905"/>
    <lineage>
        <taxon>Bacteria</taxon>
        <taxon>Pseudomonadati</taxon>
        <taxon>Bacteroidota</taxon>
        <taxon>Bacteroidia</taxon>
        <taxon>Bacteroidales</taxon>
        <taxon>Candidatus Pullibacteroides</taxon>
    </lineage>
</organism>
<dbReference type="CDD" id="cd14948">
    <property type="entry name" value="BACON"/>
    <property type="match status" value="1"/>
</dbReference>
<keyword evidence="1" id="KW-0732">Signal</keyword>
<feature type="chain" id="PRO_5039219557" evidence="1">
    <location>
        <begin position="20"/>
        <end position="770"/>
    </location>
</feature>
<dbReference type="Pfam" id="PF08308">
    <property type="entry name" value="PEGA"/>
    <property type="match status" value="3"/>
</dbReference>
<dbReference type="Gene3D" id="2.60.40.10">
    <property type="entry name" value="Immunoglobulins"/>
    <property type="match status" value="1"/>
</dbReference>
<dbReference type="PANTHER" id="PTHR36194:SF1">
    <property type="entry name" value="S-LAYER-LIKE PROTEIN"/>
    <property type="match status" value="1"/>
</dbReference>
<evidence type="ECO:0000313" key="3">
    <source>
        <dbReference type="EMBL" id="MBO8432723.1"/>
    </source>
</evidence>
<feature type="domain" description="PEGA" evidence="2">
    <location>
        <begin position="422"/>
        <end position="485"/>
    </location>
</feature>
<evidence type="ECO:0000259" key="2">
    <source>
        <dbReference type="Pfam" id="PF08308"/>
    </source>
</evidence>
<reference evidence="3" key="1">
    <citation type="submission" date="2020-10" db="EMBL/GenBank/DDBJ databases">
        <authorList>
            <person name="Gilroy R."/>
        </authorList>
    </citation>
    <scope>NUCLEOTIDE SEQUENCE</scope>
    <source>
        <strain evidence="3">2889</strain>
    </source>
</reference>
<dbReference type="InterPro" id="IPR013229">
    <property type="entry name" value="PEGA"/>
</dbReference>
<dbReference type="InterPro" id="IPR024361">
    <property type="entry name" value="BACON"/>
</dbReference>
<accession>A0A9D9DSI2</accession>
<evidence type="ECO:0000256" key="1">
    <source>
        <dbReference type="SAM" id="SignalP"/>
    </source>
</evidence>
<dbReference type="InterPro" id="IPR013783">
    <property type="entry name" value="Ig-like_fold"/>
</dbReference>
<feature type="domain" description="PEGA" evidence="2">
    <location>
        <begin position="356"/>
        <end position="411"/>
    </location>
</feature>
<dbReference type="Proteomes" id="UP000823612">
    <property type="component" value="Unassembled WGS sequence"/>
</dbReference>
<sequence length="770" mass="87079">MKKILVLFALLWSAASLFGQQQQYEMRLQEGKRLYYQNRFDDARDRFEAVIRLAQYSEFPPEVMEDVEDWLKKCDAAERRLRQRFDVTPDRLTLSSFGGYAEISVKAGSAWEVESLPAWCEVREKTSSLLRVFCQENDTSVMKSDTLLLKMGSQRRVVLLQQEAGETLTGMVIFRTNPNNAKVDFWDGFMPKYSSEAYELKEGIYKVRISKEGYVPVDTMIQVHPAAAGESGKMIFDIGLKPEFAQLVLDITTQAGSYFRSDPTLYIGNRMVDLSSMFTNSVSRSFDDKGNLSYFNLYKGNVIPVPAGRYELVISAPGFDDYKADIDVEAGEVQQVDAEMKLITGFLTVADSGGAENAWIYVDEQRVGKVPAYRIQVGEGKHSVRFEKDGYMSELPEYEVNITGGQEQYLSVSMRTYVHAQVKSTPSGAEILLDGKRVGFTPQRISLTEGKHTLSLKKINHMDYSKSIVVNPKENKDYDIDVVLEASHPLRISSDASGFEVVVKRKNTVLVSGARTPADIELPYGKYTVELRRDNGKLAYKGHMRYTDKRSKYEFLSYSRYNFSIIGADFFFTPMEYETSLEGADVSMYKRIADAYFGKVKIFPGLSSTILKSSLFFRTRDFDKEILPETEEFKQGEYPNFLFSGSCILLNGDFRIGGSLHKNIDLNFLGSYTWYPDMTKFLPVSHVDGHDIFVGLELGSRISIINVNLKMGAQIFRGGINISRDKQSRSTTKNRFTSFSADYTGFVVSVGFSLGTKDAKGSNVLRVFHL</sequence>
<name>A0A9D9DSI2_9BACT</name>
<dbReference type="AlphaFoldDB" id="A0A9D9DSI2"/>
<dbReference type="EMBL" id="JADIMZ010000085">
    <property type="protein sequence ID" value="MBO8432723.1"/>
    <property type="molecule type" value="Genomic_DNA"/>
</dbReference>
<dbReference type="PANTHER" id="PTHR36194">
    <property type="entry name" value="S-LAYER-LIKE PROTEIN"/>
    <property type="match status" value="1"/>
</dbReference>